<sequence length="465" mass="52516">MLGDKEQVDKHVRHLLAKCCSLSEQKDESDSEVCVKLFKLLHSSGSSSNAFTHCLRCINAGHHFAIASWFHECLSFLESFYLVSTHENIPGQSLSSVRAVCLMELIRVTSQTSCLSDLRGLLAKLEVISHELSKSQSGVLNALYKYTVVWLDFYGGVYVQRRLLDSSAETLDNSQYSLVYQFYKRVVINQQPQIFHGSSNLSALVWSHLYRESFSLRIQAGHLVQLLTSFRNNMRSEQYQTVNFQLLAWKQLMDWADGGPVPDSIKSHTFDFNADKSYTFDIFDAKNFILDYLSSADCLNLIMWICAQQLPTENSTLEDFTLSIPRLDFVYKLVTKLFPKLDSYCSSPVFGSTIEGQSIPNTSIDQLCQIDIINFLITCLLHMSIRSLSKPESKYSKSLCSHLIVKPETSGIGLDILFLPLCLIPAAQLSTSTQRAWWSAFIKQVIESGSRGTINDSDRACYDAV</sequence>
<dbReference type="WBParaSite" id="TREG1_72200.1">
    <property type="protein sequence ID" value="TREG1_72200.1"/>
    <property type="gene ID" value="TREG1_72200"/>
</dbReference>
<reference evidence="2" key="2">
    <citation type="submission" date="2023-11" db="UniProtKB">
        <authorList>
            <consortium name="WormBaseParasite"/>
        </authorList>
    </citation>
    <scope>IDENTIFICATION</scope>
</reference>
<dbReference type="Proteomes" id="UP000050795">
    <property type="component" value="Unassembled WGS sequence"/>
</dbReference>
<name>A0AA85K7P4_TRIRE</name>
<reference evidence="1" key="1">
    <citation type="submission" date="2022-06" db="EMBL/GenBank/DDBJ databases">
        <authorList>
            <person name="Berger JAMES D."/>
            <person name="Berger JAMES D."/>
        </authorList>
    </citation>
    <scope>NUCLEOTIDE SEQUENCE [LARGE SCALE GENOMIC DNA]</scope>
</reference>
<proteinExistence type="predicted"/>
<organism evidence="1 2">
    <name type="scientific">Trichobilharzia regenti</name>
    <name type="common">Nasal bird schistosome</name>
    <dbReference type="NCBI Taxonomy" id="157069"/>
    <lineage>
        <taxon>Eukaryota</taxon>
        <taxon>Metazoa</taxon>
        <taxon>Spiralia</taxon>
        <taxon>Lophotrochozoa</taxon>
        <taxon>Platyhelminthes</taxon>
        <taxon>Trematoda</taxon>
        <taxon>Digenea</taxon>
        <taxon>Strigeidida</taxon>
        <taxon>Schistosomatoidea</taxon>
        <taxon>Schistosomatidae</taxon>
        <taxon>Trichobilharzia</taxon>
    </lineage>
</organism>
<accession>A0AA85K7P4</accession>
<keyword evidence="1" id="KW-1185">Reference proteome</keyword>
<dbReference type="AlphaFoldDB" id="A0AA85K7P4"/>
<protein>
    <submittedName>
        <fullName evidence="2">Uncharacterized protein</fullName>
    </submittedName>
</protein>
<evidence type="ECO:0000313" key="1">
    <source>
        <dbReference type="Proteomes" id="UP000050795"/>
    </source>
</evidence>
<evidence type="ECO:0000313" key="2">
    <source>
        <dbReference type="WBParaSite" id="TREG1_72200.1"/>
    </source>
</evidence>